<sequence>MKFLYTLAACATLAAAIPTTTSSQLEARLQPGRVVHPCQPGGYYYETKDTGGGWSCTGGLNADGECVFYEFTKIPPYYSCIGS</sequence>
<reference evidence="2" key="1">
    <citation type="submission" date="2021-07" db="EMBL/GenBank/DDBJ databases">
        <authorList>
            <person name="Durling M."/>
        </authorList>
    </citation>
    <scope>NUCLEOTIDE SEQUENCE</scope>
</reference>
<dbReference type="EMBL" id="CAJVRM010000128">
    <property type="protein sequence ID" value="CAG8975172.1"/>
    <property type="molecule type" value="Genomic_DNA"/>
</dbReference>
<protein>
    <submittedName>
        <fullName evidence="2">Uncharacterized protein</fullName>
    </submittedName>
</protein>
<dbReference type="OrthoDB" id="10544237at2759"/>
<dbReference type="Proteomes" id="UP000701801">
    <property type="component" value="Unassembled WGS sequence"/>
</dbReference>
<evidence type="ECO:0000313" key="2">
    <source>
        <dbReference type="EMBL" id="CAG8975172.1"/>
    </source>
</evidence>
<feature type="signal peptide" evidence="1">
    <location>
        <begin position="1"/>
        <end position="16"/>
    </location>
</feature>
<organism evidence="2 3">
    <name type="scientific">Hymenoscyphus albidus</name>
    <dbReference type="NCBI Taxonomy" id="595503"/>
    <lineage>
        <taxon>Eukaryota</taxon>
        <taxon>Fungi</taxon>
        <taxon>Dikarya</taxon>
        <taxon>Ascomycota</taxon>
        <taxon>Pezizomycotina</taxon>
        <taxon>Leotiomycetes</taxon>
        <taxon>Helotiales</taxon>
        <taxon>Helotiaceae</taxon>
        <taxon>Hymenoscyphus</taxon>
    </lineage>
</organism>
<dbReference type="AlphaFoldDB" id="A0A9N9LMF6"/>
<keyword evidence="1" id="KW-0732">Signal</keyword>
<accession>A0A9N9LMF6</accession>
<name>A0A9N9LMF6_9HELO</name>
<keyword evidence="3" id="KW-1185">Reference proteome</keyword>
<gene>
    <name evidence="2" type="ORF">HYALB_00004233</name>
</gene>
<evidence type="ECO:0000256" key="1">
    <source>
        <dbReference type="SAM" id="SignalP"/>
    </source>
</evidence>
<evidence type="ECO:0000313" key="3">
    <source>
        <dbReference type="Proteomes" id="UP000701801"/>
    </source>
</evidence>
<feature type="chain" id="PRO_5040314285" evidence="1">
    <location>
        <begin position="17"/>
        <end position="83"/>
    </location>
</feature>
<proteinExistence type="predicted"/>
<comment type="caution">
    <text evidence="2">The sequence shown here is derived from an EMBL/GenBank/DDBJ whole genome shotgun (WGS) entry which is preliminary data.</text>
</comment>